<dbReference type="EMBL" id="JAKMXF010000111">
    <property type="protein sequence ID" value="KAI6657510.1"/>
    <property type="molecule type" value="Genomic_DNA"/>
</dbReference>
<protein>
    <submittedName>
        <fullName evidence="2">Uncharacterized protein</fullName>
    </submittedName>
</protein>
<reference evidence="2 3" key="1">
    <citation type="journal article" date="2023" name="BMC Biol.">
        <title>The compact genome of the sponge Oopsacas minuta (Hexactinellida) is lacking key metazoan core genes.</title>
        <authorList>
            <person name="Santini S."/>
            <person name="Schenkelaars Q."/>
            <person name="Jourda C."/>
            <person name="Duchesne M."/>
            <person name="Belahbib H."/>
            <person name="Rocher C."/>
            <person name="Selva M."/>
            <person name="Riesgo A."/>
            <person name="Vervoort M."/>
            <person name="Leys S.P."/>
            <person name="Kodjabachian L."/>
            <person name="Le Bivic A."/>
            <person name="Borchiellini C."/>
            <person name="Claverie J.M."/>
            <person name="Renard E."/>
        </authorList>
    </citation>
    <scope>NUCLEOTIDE SEQUENCE [LARGE SCALE GENOMIC DNA]</scope>
    <source>
        <strain evidence="2">SPO-2</strain>
    </source>
</reference>
<evidence type="ECO:0000313" key="3">
    <source>
        <dbReference type="Proteomes" id="UP001165289"/>
    </source>
</evidence>
<feature type="region of interest" description="Disordered" evidence="1">
    <location>
        <begin position="208"/>
        <end position="268"/>
    </location>
</feature>
<accession>A0AAV7K9G3</accession>
<gene>
    <name evidence="2" type="ORF">LOD99_256</name>
</gene>
<dbReference type="AlphaFoldDB" id="A0AAV7K9G3"/>
<comment type="caution">
    <text evidence="2">The sequence shown here is derived from an EMBL/GenBank/DDBJ whole genome shotgun (WGS) entry which is preliminary data.</text>
</comment>
<name>A0AAV7K9G3_9METZ</name>
<organism evidence="2 3">
    <name type="scientific">Oopsacas minuta</name>
    <dbReference type="NCBI Taxonomy" id="111878"/>
    <lineage>
        <taxon>Eukaryota</taxon>
        <taxon>Metazoa</taxon>
        <taxon>Porifera</taxon>
        <taxon>Hexactinellida</taxon>
        <taxon>Hexasterophora</taxon>
        <taxon>Lyssacinosida</taxon>
        <taxon>Leucopsacidae</taxon>
        <taxon>Oopsacas</taxon>
    </lineage>
</organism>
<feature type="compositionally biased region" description="Polar residues" evidence="1">
    <location>
        <begin position="231"/>
        <end position="240"/>
    </location>
</feature>
<evidence type="ECO:0000256" key="1">
    <source>
        <dbReference type="SAM" id="MobiDB-lite"/>
    </source>
</evidence>
<sequence>MLSGARNPVYEAYYGSCRQKDNAALRDLLCRSAVLRPEDRGREENEWNSTNKLYYKKHEPSVVSTSSQWNANLQNSSDITFGDASNEFQSTVQSDFLIKSNKKRQQSLPPTLCSLPDMSSKYVGEFKMGDSMYQNHFDGTVTYRDWLKKEKELESPTSKKRSKSTDYQRTTHFILGNDPTLSLTETKVSFSLPPLVTPITAMGLTRFPHLPSSQRQKSAKGRASTARLRPNPNSEFNPSDFSPPINETGGAAGVSTITPKGYSHVLPK</sequence>
<feature type="region of interest" description="Disordered" evidence="1">
    <location>
        <begin position="151"/>
        <end position="171"/>
    </location>
</feature>
<evidence type="ECO:0000313" key="2">
    <source>
        <dbReference type="EMBL" id="KAI6657510.1"/>
    </source>
</evidence>
<proteinExistence type="predicted"/>
<keyword evidence="3" id="KW-1185">Reference proteome</keyword>
<dbReference type="Proteomes" id="UP001165289">
    <property type="component" value="Unassembled WGS sequence"/>
</dbReference>